<dbReference type="EMBL" id="ATHJ01000071">
    <property type="protein sequence ID" value="EPR41906.1"/>
    <property type="molecule type" value="Genomic_DNA"/>
</dbReference>
<gene>
    <name evidence="1" type="ORF">dsmv_1905</name>
</gene>
<dbReference type="OrthoDB" id="9806213at2"/>
<dbReference type="RefSeq" id="WP_020876287.1">
    <property type="nucleotide sequence ID" value="NZ_ATHJ01000071.1"/>
</dbReference>
<comment type="caution">
    <text evidence="1">The sequence shown here is derived from an EMBL/GenBank/DDBJ whole genome shotgun (WGS) entry which is preliminary data.</text>
</comment>
<dbReference type="eggNOG" id="COG1002">
    <property type="taxonomic scope" value="Bacteria"/>
</dbReference>
<name>S7TXT2_DESML</name>
<organism evidence="1 2">
    <name type="scientific">Desulfococcus multivorans DSM 2059</name>
    <dbReference type="NCBI Taxonomy" id="1121405"/>
    <lineage>
        <taxon>Bacteria</taxon>
        <taxon>Pseudomonadati</taxon>
        <taxon>Thermodesulfobacteriota</taxon>
        <taxon>Desulfobacteria</taxon>
        <taxon>Desulfobacterales</taxon>
        <taxon>Desulfococcaceae</taxon>
        <taxon>Desulfococcus</taxon>
    </lineage>
</organism>
<protein>
    <submittedName>
        <fullName evidence="1">Uncharacterized protein</fullName>
    </submittedName>
</protein>
<accession>S7TXT2</accession>
<evidence type="ECO:0000313" key="2">
    <source>
        <dbReference type="Proteomes" id="UP000014977"/>
    </source>
</evidence>
<dbReference type="AlphaFoldDB" id="S7TXT2"/>
<evidence type="ECO:0000313" key="1">
    <source>
        <dbReference type="EMBL" id="EPR41906.1"/>
    </source>
</evidence>
<proteinExistence type="predicted"/>
<reference evidence="1 2" key="1">
    <citation type="journal article" date="2013" name="Genome Announc.">
        <title>Draft genome sequences for three mercury-methylating, sulfate-reducing bacteria.</title>
        <authorList>
            <person name="Brown S.D."/>
            <person name="Hurt R.A.Jr."/>
            <person name="Gilmour C.C."/>
            <person name="Elias D.A."/>
        </authorList>
    </citation>
    <scope>NUCLEOTIDE SEQUENCE [LARGE SCALE GENOMIC DNA]</scope>
    <source>
        <strain evidence="1 2">DSM 2059</strain>
    </source>
</reference>
<dbReference type="Proteomes" id="UP000014977">
    <property type="component" value="Unassembled WGS sequence"/>
</dbReference>
<sequence length="51" mass="6160">MLACLIALLPWLKQWHNDLDPEFSERMGYFYEAFITDEARHMGKSVDEVRW</sequence>
<keyword evidence="2" id="KW-1185">Reference proteome</keyword>